<evidence type="ECO:0000256" key="1">
    <source>
        <dbReference type="ARBA" id="ARBA00006540"/>
    </source>
</evidence>
<organism evidence="8 9">
    <name type="scientific">Methanococcoides methylutens MM1</name>
    <dbReference type="NCBI Taxonomy" id="1434104"/>
    <lineage>
        <taxon>Archaea</taxon>
        <taxon>Methanobacteriati</taxon>
        <taxon>Methanobacteriota</taxon>
        <taxon>Stenosarchaea group</taxon>
        <taxon>Methanomicrobia</taxon>
        <taxon>Methanosarcinales</taxon>
        <taxon>Methanosarcinaceae</taxon>
        <taxon>Methanococcoides</taxon>
    </lineage>
</organism>
<dbReference type="GO" id="GO:0022625">
    <property type="term" value="C:cytosolic large ribosomal subunit"/>
    <property type="evidence" value="ECO:0007669"/>
    <property type="project" value="UniProtKB-UniRule"/>
</dbReference>
<proteinExistence type="inferred from homology"/>
<dbReference type="RefSeq" id="WP_048204827.1">
    <property type="nucleotide sequence ID" value="NZ_CP009518.1"/>
</dbReference>
<evidence type="ECO:0000313" key="9">
    <source>
        <dbReference type="Proteomes" id="UP000033048"/>
    </source>
</evidence>
<dbReference type="EMBL" id="CP009518">
    <property type="protein sequence ID" value="AKB84638.1"/>
    <property type="molecule type" value="Genomic_DNA"/>
</dbReference>
<gene>
    <name evidence="6" type="primary">rpl3</name>
    <name evidence="8" type="ORF">MCMEM_0585</name>
</gene>
<dbReference type="InterPro" id="IPR019926">
    <property type="entry name" value="Ribosomal_uL3_CS"/>
</dbReference>
<comment type="subunit">
    <text evidence="6">Part of the 50S ribosomal subunit. Forms a cluster with proteins L14 and L24e.</text>
</comment>
<sequence>MAKGHRPRRGSLAFSPRKRAQSHIPRFRSWPESNAEPKLQGFAGYKVGMTHVIMIDDTKNSLTEGSEISVPVTVIETPAIRVAAIRAYGEDTYGEKAIGEAWTNVLDSDLDRRIKAPKNHDVNAALAKIEGLVEDGTVTDIRLITYTLPSSLTGVPKKVPDIMETGVSGADAKAKFEYAKNVLGTMVDVSDVFGNGGIIDVAAITTGHGTQGPVKRWGINLMKNKHSRQGSLRQVGTLGPWTPAHVSWRVPQMGQMGYHQRTEYNKRILKISSDTDEINPAGGFTNYGLVRGNYILIKGSVPGPSKRLIRLREPTRSKVSSIGEPQIVHISTQSKQG</sequence>
<reference evidence="8 9" key="1">
    <citation type="submission" date="2014-07" db="EMBL/GenBank/DDBJ databases">
        <title>Methanogenic archaea and the global carbon cycle.</title>
        <authorList>
            <person name="Henriksen J.R."/>
            <person name="Luke J."/>
            <person name="Reinhart S."/>
            <person name="Benedict M.N."/>
            <person name="Youngblut N.D."/>
            <person name="Metcalf M.E."/>
            <person name="Whitaker R.J."/>
            <person name="Metcalf W.W."/>
        </authorList>
    </citation>
    <scope>NUCLEOTIDE SEQUENCE [LARGE SCALE GENOMIC DNA]</scope>
    <source>
        <strain evidence="8 9">MM1</strain>
    </source>
</reference>
<dbReference type="InterPro" id="IPR009000">
    <property type="entry name" value="Transl_B-barrel_sf"/>
</dbReference>
<dbReference type="HAMAP" id="MF_01325_A">
    <property type="entry name" value="Ribosomal_uL3_A"/>
    <property type="match status" value="1"/>
</dbReference>
<evidence type="ECO:0000256" key="3">
    <source>
        <dbReference type="ARBA" id="ARBA00022884"/>
    </source>
</evidence>
<evidence type="ECO:0000256" key="5">
    <source>
        <dbReference type="ARBA" id="ARBA00023274"/>
    </source>
</evidence>
<dbReference type="PATRIC" id="fig|1434104.5.peg.633"/>
<evidence type="ECO:0000256" key="6">
    <source>
        <dbReference type="HAMAP-Rule" id="MF_01325"/>
    </source>
</evidence>
<dbReference type="InterPro" id="IPR045077">
    <property type="entry name" value="L3_arc_euk"/>
</dbReference>
<dbReference type="GO" id="GO:0006412">
    <property type="term" value="P:translation"/>
    <property type="evidence" value="ECO:0007669"/>
    <property type="project" value="UniProtKB-UniRule"/>
</dbReference>
<feature type="region of interest" description="Disordered" evidence="7">
    <location>
        <begin position="1"/>
        <end position="32"/>
    </location>
</feature>
<dbReference type="GeneID" id="24893088"/>
<dbReference type="NCBIfam" id="NF003261">
    <property type="entry name" value="PRK04231.1"/>
    <property type="match status" value="1"/>
</dbReference>
<comment type="similarity">
    <text evidence="1 6">Belongs to the universal ribosomal protein uL3 family.</text>
</comment>
<dbReference type="InterPro" id="IPR044892">
    <property type="entry name" value="Ribosomal_L3_dom_3_arc_sf"/>
</dbReference>
<evidence type="ECO:0000313" key="8">
    <source>
        <dbReference type="EMBL" id="AKB84638.1"/>
    </source>
</evidence>
<evidence type="ECO:0000256" key="7">
    <source>
        <dbReference type="SAM" id="MobiDB-lite"/>
    </source>
</evidence>
<dbReference type="PANTHER" id="PTHR11363">
    <property type="entry name" value="60S RIBOSOMAL PROTEIN L3-RELATED"/>
    <property type="match status" value="1"/>
</dbReference>
<dbReference type="Pfam" id="PF00297">
    <property type="entry name" value="Ribosomal_L3"/>
    <property type="match status" value="1"/>
</dbReference>
<comment type="function">
    <text evidence="6">One of the primary rRNA binding proteins, it binds directly near the 3'-end of the 23S rRNA, where it nucleates assembly of the 50S subunit.</text>
</comment>
<dbReference type="InterPro" id="IPR000597">
    <property type="entry name" value="Ribosomal_uL3"/>
</dbReference>
<dbReference type="NCBIfam" id="TIGR03626">
    <property type="entry name" value="L3_arch"/>
    <property type="match status" value="1"/>
</dbReference>
<evidence type="ECO:0000256" key="4">
    <source>
        <dbReference type="ARBA" id="ARBA00022980"/>
    </source>
</evidence>
<keyword evidence="9" id="KW-1185">Reference proteome</keyword>
<dbReference type="PANTHER" id="PTHR11363:SF5">
    <property type="entry name" value="LARGE RIBOSOMAL SUBUNIT PROTEIN UL3"/>
    <property type="match status" value="1"/>
</dbReference>
<protein>
    <recommendedName>
        <fullName evidence="6">Large ribosomal subunit protein uL3</fullName>
    </recommendedName>
</protein>
<dbReference type="OrthoDB" id="6121at2157"/>
<dbReference type="PROSITE" id="PS00474">
    <property type="entry name" value="RIBOSOMAL_L3"/>
    <property type="match status" value="1"/>
</dbReference>
<dbReference type="Gene3D" id="4.10.960.10">
    <property type="entry name" value="Ribosomal protein L3, domain 3"/>
    <property type="match status" value="1"/>
</dbReference>
<dbReference type="SUPFAM" id="SSF50447">
    <property type="entry name" value="Translation proteins"/>
    <property type="match status" value="1"/>
</dbReference>
<dbReference type="Gene3D" id="3.30.1430.10">
    <property type="match status" value="1"/>
</dbReference>
<keyword evidence="2 6" id="KW-0699">rRNA-binding</keyword>
<dbReference type="InterPro" id="IPR019928">
    <property type="entry name" value="Ribosomal_uL3_arc"/>
</dbReference>
<keyword evidence="4 6" id="KW-0689">Ribosomal protein</keyword>
<dbReference type="Proteomes" id="UP000033048">
    <property type="component" value="Chromosome"/>
</dbReference>
<dbReference type="GO" id="GO:0019843">
    <property type="term" value="F:rRNA binding"/>
    <property type="evidence" value="ECO:0007669"/>
    <property type="project" value="UniProtKB-UniRule"/>
</dbReference>
<accession>A0A0E3SQZ3</accession>
<evidence type="ECO:0000256" key="2">
    <source>
        <dbReference type="ARBA" id="ARBA00022730"/>
    </source>
</evidence>
<keyword evidence="5 6" id="KW-0687">Ribonucleoprotein</keyword>
<dbReference type="GO" id="GO:0003735">
    <property type="term" value="F:structural constituent of ribosome"/>
    <property type="evidence" value="ECO:0007669"/>
    <property type="project" value="UniProtKB-UniRule"/>
</dbReference>
<dbReference type="KEGG" id="mmet:MCMEM_0585"/>
<dbReference type="Gene3D" id="2.40.30.10">
    <property type="entry name" value="Translation factors"/>
    <property type="match status" value="1"/>
</dbReference>
<dbReference type="AlphaFoldDB" id="A0A0E3SQZ3"/>
<dbReference type="STRING" id="1434104.MCMEM_0585"/>
<keyword evidence="3 6" id="KW-0694">RNA-binding</keyword>
<dbReference type="HOGENOM" id="CLU_033361_2_0_2"/>
<name>A0A0E3SQZ3_METMT</name>